<dbReference type="InterPro" id="IPR036271">
    <property type="entry name" value="Tet_transcr_reg_TetR-rel_C_sf"/>
</dbReference>
<sequence>MIMNYLNREQRRAMIIDAAKEVALQDGLNGLTVRRIATEAQVSTGQVHHHFQSSSHLKAEVFIELMDQLTEVEKQMQTSNSFERLSLLLGFENLEQTQPYLRLWNEAEVLIDQDIEIKRAYNITMERWHSTLVNAIEQGMENHEFSLPLHSPIKDIAWRLIAFVCGMEGIYQLGLNGLDAHSFKHHVEIMLDMELRPKTR</sequence>
<dbReference type="Pfam" id="PF00440">
    <property type="entry name" value="TetR_N"/>
    <property type="match status" value="1"/>
</dbReference>
<dbReference type="SUPFAM" id="SSF46689">
    <property type="entry name" value="Homeodomain-like"/>
    <property type="match status" value="1"/>
</dbReference>
<proteinExistence type="predicted"/>
<dbReference type="PROSITE" id="PS50977">
    <property type="entry name" value="HTH_TETR_2"/>
    <property type="match status" value="1"/>
</dbReference>
<evidence type="ECO:0000259" key="3">
    <source>
        <dbReference type="PROSITE" id="PS50977"/>
    </source>
</evidence>
<keyword evidence="1 2" id="KW-0238">DNA-binding</keyword>
<evidence type="ECO:0000256" key="1">
    <source>
        <dbReference type="ARBA" id="ARBA00023125"/>
    </source>
</evidence>
<dbReference type="AlphaFoldDB" id="Q6FAW5"/>
<gene>
    <name evidence="4" type="ordered locus">ACIAD1973</name>
</gene>
<dbReference type="GO" id="GO:0003700">
    <property type="term" value="F:DNA-binding transcription factor activity"/>
    <property type="evidence" value="ECO:0007669"/>
    <property type="project" value="TreeGrafter"/>
</dbReference>
<dbReference type="PANTHER" id="PTHR30055">
    <property type="entry name" value="HTH-TYPE TRANSCRIPTIONAL REGULATOR RUTR"/>
    <property type="match status" value="1"/>
</dbReference>
<reference evidence="4 5" key="1">
    <citation type="journal article" date="2004" name="Nucleic Acids Res.">
        <title>Unique features revealed by the genome sequence of Acinetobacter sp. ADP1, a versatile and naturally transformation competent bacterium.</title>
        <authorList>
            <person name="Barbe V."/>
            <person name="Vallenet D."/>
            <person name="Fonknechten N."/>
            <person name="Kreimeyer A."/>
            <person name="Oztas S."/>
            <person name="Labarre L."/>
            <person name="Cruveiller S."/>
            <person name="Robert C."/>
            <person name="Duprat S."/>
            <person name="Wincker P."/>
            <person name="Ornston L.N."/>
            <person name="Weissenbach J."/>
            <person name="Marliere P."/>
            <person name="Cohen G.N."/>
            <person name="Medigue C."/>
        </authorList>
    </citation>
    <scope>NUCLEOTIDE SEQUENCE [LARGE SCALE GENOMIC DNA]</scope>
    <source>
        <strain evidence="5">ATCC 33305 / BD413 / ADP1</strain>
    </source>
</reference>
<evidence type="ECO:0000313" key="5">
    <source>
        <dbReference type="Proteomes" id="UP000000430"/>
    </source>
</evidence>
<dbReference type="KEGG" id="aci:ACIAD1973"/>
<dbReference type="Gene3D" id="1.10.357.10">
    <property type="entry name" value="Tetracycline Repressor, domain 2"/>
    <property type="match status" value="1"/>
</dbReference>
<dbReference type="SUPFAM" id="SSF48498">
    <property type="entry name" value="Tetracyclin repressor-like, C-terminal domain"/>
    <property type="match status" value="1"/>
</dbReference>
<name>Q6FAW5_ACIAD</name>
<dbReference type="InterPro" id="IPR009057">
    <property type="entry name" value="Homeodomain-like_sf"/>
</dbReference>
<dbReference type="InterPro" id="IPR050109">
    <property type="entry name" value="HTH-type_TetR-like_transc_reg"/>
</dbReference>
<dbReference type="STRING" id="202950.GCA_001485005_00396"/>
<dbReference type="EMBL" id="CR543861">
    <property type="protein sequence ID" value="CAG68798.1"/>
    <property type="molecule type" value="Genomic_DNA"/>
</dbReference>
<dbReference type="PANTHER" id="PTHR30055:SF223">
    <property type="entry name" value="HTH-TYPE TRANSCRIPTIONAL REGULATOR UIDR"/>
    <property type="match status" value="1"/>
</dbReference>
<feature type="domain" description="HTH tetR-type" evidence="3">
    <location>
        <begin position="9"/>
        <end position="69"/>
    </location>
</feature>
<dbReference type="Proteomes" id="UP000000430">
    <property type="component" value="Chromosome"/>
</dbReference>
<dbReference type="InterPro" id="IPR001647">
    <property type="entry name" value="HTH_TetR"/>
</dbReference>
<evidence type="ECO:0000256" key="2">
    <source>
        <dbReference type="PROSITE-ProRule" id="PRU00335"/>
    </source>
</evidence>
<evidence type="ECO:0000313" key="4">
    <source>
        <dbReference type="EMBL" id="CAG68798.1"/>
    </source>
</evidence>
<feature type="DNA-binding region" description="H-T-H motif" evidence="2">
    <location>
        <begin position="32"/>
        <end position="51"/>
    </location>
</feature>
<dbReference type="NCBIfam" id="NF011572">
    <property type="entry name" value="PRK14996.1"/>
    <property type="match status" value="1"/>
</dbReference>
<dbReference type="HOGENOM" id="CLU_069356_15_3_6"/>
<organism evidence="4 5">
    <name type="scientific">Acinetobacter baylyi (strain ATCC 33305 / BD413 / ADP1)</name>
    <dbReference type="NCBI Taxonomy" id="62977"/>
    <lineage>
        <taxon>Bacteria</taxon>
        <taxon>Pseudomonadati</taxon>
        <taxon>Pseudomonadota</taxon>
        <taxon>Gammaproteobacteria</taxon>
        <taxon>Moraxellales</taxon>
        <taxon>Moraxellaceae</taxon>
        <taxon>Acinetobacter</taxon>
    </lineage>
</organism>
<accession>Q6FAW5</accession>
<dbReference type="eggNOG" id="COG1309">
    <property type="taxonomic scope" value="Bacteria"/>
</dbReference>
<protein>
    <submittedName>
        <fullName evidence="4">Putative transcriptional regulator</fullName>
    </submittedName>
</protein>
<dbReference type="GO" id="GO:0000976">
    <property type="term" value="F:transcription cis-regulatory region binding"/>
    <property type="evidence" value="ECO:0007669"/>
    <property type="project" value="TreeGrafter"/>
</dbReference>